<sequence length="129" mass="13913">MAIADFVPALTRSGQLFIHKSNRAALRIVPEKEDEAKARTQVFYLGMTTILVGGLVLTLAIQTFLIKDAFALSALQRQAVLLSDQRDALENQLADAADPSHLALAAKKLGMKPGLNPTFLDLSPAEVSK</sequence>
<protein>
    <submittedName>
        <fullName evidence="2">Unannotated protein</fullName>
    </submittedName>
</protein>
<keyword evidence="1" id="KW-0472">Membrane</keyword>
<proteinExistence type="predicted"/>
<dbReference type="EMBL" id="CAFBPB010000003">
    <property type="protein sequence ID" value="CAB4994685.1"/>
    <property type="molecule type" value="Genomic_DNA"/>
</dbReference>
<keyword evidence="1" id="KW-1133">Transmembrane helix</keyword>
<keyword evidence="1" id="KW-0812">Transmembrane</keyword>
<gene>
    <name evidence="2" type="ORF">UFOPK4049_00042</name>
</gene>
<feature type="transmembrane region" description="Helical" evidence="1">
    <location>
        <begin position="42"/>
        <end position="66"/>
    </location>
</feature>
<evidence type="ECO:0000313" key="2">
    <source>
        <dbReference type="EMBL" id="CAB4994685.1"/>
    </source>
</evidence>
<accession>A0A6J7NQX2</accession>
<reference evidence="2" key="1">
    <citation type="submission" date="2020-05" db="EMBL/GenBank/DDBJ databases">
        <authorList>
            <person name="Chiriac C."/>
            <person name="Salcher M."/>
            <person name="Ghai R."/>
            <person name="Kavagutti S V."/>
        </authorList>
    </citation>
    <scope>NUCLEOTIDE SEQUENCE</scope>
</reference>
<evidence type="ECO:0000256" key="1">
    <source>
        <dbReference type="SAM" id="Phobius"/>
    </source>
</evidence>
<dbReference type="AlphaFoldDB" id="A0A6J7NQX2"/>
<organism evidence="2">
    <name type="scientific">freshwater metagenome</name>
    <dbReference type="NCBI Taxonomy" id="449393"/>
    <lineage>
        <taxon>unclassified sequences</taxon>
        <taxon>metagenomes</taxon>
        <taxon>ecological metagenomes</taxon>
    </lineage>
</organism>
<name>A0A6J7NQX2_9ZZZZ</name>